<dbReference type="Proteomes" id="UP000887565">
    <property type="component" value="Unplaced"/>
</dbReference>
<accession>A0A915JN53</accession>
<keyword evidence="1" id="KW-1185">Reference proteome</keyword>
<protein>
    <submittedName>
        <fullName evidence="2">Uncharacterized protein</fullName>
    </submittedName>
</protein>
<name>A0A915JN53_ROMCU</name>
<evidence type="ECO:0000313" key="2">
    <source>
        <dbReference type="WBParaSite" id="nRc.2.0.1.t27664-RA"/>
    </source>
</evidence>
<sequence>MNVIVGTKCIGLARRPENIFFDPFAERNAFFAIHQQIIRINGQLFFDNVRTIAARETPAIVAGRAMLSADQTVVTTGWRLAAFLAQFRRRQ</sequence>
<reference evidence="2" key="1">
    <citation type="submission" date="2022-11" db="UniProtKB">
        <authorList>
            <consortium name="WormBaseParasite"/>
        </authorList>
    </citation>
    <scope>IDENTIFICATION</scope>
</reference>
<evidence type="ECO:0000313" key="1">
    <source>
        <dbReference type="Proteomes" id="UP000887565"/>
    </source>
</evidence>
<dbReference type="WBParaSite" id="nRc.2.0.1.t27664-RA">
    <property type="protein sequence ID" value="nRc.2.0.1.t27664-RA"/>
    <property type="gene ID" value="nRc.2.0.1.g27664"/>
</dbReference>
<dbReference type="AlphaFoldDB" id="A0A915JN53"/>
<proteinExistence type="predicted"/>
<organism evidence="1 2">
    <name type="scientific">Romanomermis culicivorax</name>
    <name type="common">Nematode worm</name>
    <dbReference type="NCBI Taxonomy" id="13658"/>
    <lineage>
        <taxon>Eukaryota</taxon>
        <taxon>Metazoa</taxon>
        <taxon>Ecdysozoa</taxon>
        <taxon>Nematoda</taxon>
        <taxon>Enoplea</taxon>
        <taxon>Dorylaimia</taxon>
        <taxon>Mermithida</taxon>
        <taxon>Mermithoidea</taxon>
        <taxon>Mermithidae</taxon>
        <taxon>Romanomermis</taxon>
    </lineage>
</organism>